<evidence type="ECO:0000313" key="4">
    <source>
        <dbReference type="EMBL" id="GCC52815.1"/>
    </source>
</evidence>
<dbReference type="Gene3D" id="3.30.450.40">
    <property type="match status" value="1"/>
</dbReference>
<keyword evidence="2" id="KW-1133">Transmembrane helix</keyword>
<dbReference type="AlphaFoldDB" id="A0A401UD33"/>
<accession>A0A401UD33</accession>
<dbReference type="InterPro" id="IPR029016">
    <property type="entry name" value="GAF-like_dom_sf"/>
</dbReference>
<evidence type="ECO:0000256" key="1">
    <source>
        <dbReference type="SAM" id="Coils"/>
    </source>
</evidence>
<evidence type="ECO:0000259" key="3">
    <source>
        <dbReference type="SMART" id="SM00065"/>
    </source>
</evidence>
<feature type="coiled-coil region" evidence="1">
    <location>
        <begin position="305"/>
        <end position="357"/>
    </location>
</feature>
<keyword evidence="1" id="KW-0175">Coiled coil</keyword>
<keyword evidence="2" id="KW-0812">Transmembrane</keyword>
<feature type="coiled-coil region" evidence="1">
    <location>
        <begin position="93"/>
        <end position="134"/>
    </location>
</feature>
<keyword evidence="5" id="KW-1185">Reference proteome</keyword>
<keyword evidence="2" id="KW-0472">Membrane</keyword>
<dbReference type="SUPFAM" id="SSF55781">
    <property type="entry name" value="GAF domain-like"/>
    <property type="match status" value="1"/>
</dbReference>
<name>A0A401UD33_9BACT</name>
<protein>
    <recommendedName>
        <fullName evidence="3">GAF domain-containing protein</fullName>
    </recommendedName>
</protein>
<feature type="transmembrane region" description="Helical" evidence="2">
    <location>
        <begin position="6"/>
        <end position="25"/>
    </location>
</feature>
<proteinExistence type="predicted"/>
<dbReference type="EMBL" id="BHXQ01000005">
    <property type="protein sequence ID" value="GCC52815.1"/>
    <property type="molecule type" value="Genomic_DNA"/>
</dbReference>
<dbReference type="SMART" id="SM00065">
    <property type="entry name" value="GAF"/>
    <property type="match status" value="1"/>
</dbReference>
<feature type="transmembrane region" description="Helical" evidence="2">
    <location>
        <begin position="65"/>
        <end position="84"/>
    </location>
</feature>
<evidence type="ECO:0000313" key="5">
    <source>
        <dbReference type="Proteomes" id="UP000288227"/>
    </source>
</evidence>
<evidence type="ECO:0000256" key="2">
    <source>
        <dbReference type="SAM" id="Phobius"/>
    </source>
</evidence>
<reference evidence="4 5" key="1">
    <citation type="submission" date="2018-11" db="EMBL/GenBank/DDBJ databases">
        <title>Chryseotalea sanarue gen. nov., sp., nov., a member of the family Cytophagaceae, isolated from a brackish lake in Hamamatsu Japan.</title>
        <authorList>
            <person name="Maejima Y."/>
            <person name="Iino T."/>
            <person name="Muraguchi Y."/>
            <person name="Fukuda K."/>
            <person name="Ohkuma M."/>
            <person name="Moriuchi R."/>
            <person name="Dohra H."/>
            <person name="Kimbara K."/>
            <person name="Shintani M."/>
        </authorList>
    </citation>
    <scope>NUCLEOTIDE SEQUENCE [LARGE SCALE GENOMIC DNA]</scope>
    <source>
        <strain evidence="4 5">Ys</strain>
    </source>
</reference>
<dbReference type="Proteomes" id="UP000288227">
    <property type="component" value="Unassembled WGS sequence"/>
</dbReference>
<dbReference type="InterPro" id="IPR003018">
    <property type="entry name" value="GAF"/>
</dbReference>
<gene>
    <name evidence="4" type="ORF">SanaruYs_30540</name>
</gene>
<sequence length="371" mass="42580">MNNQLPNASAWVFIVGFQVLPFLLFDPSEKKFRLVSICLNIAIAFCYEQFNQWIELAQIPFTPPIQVFITIAIGLLLVIGLLSAMDNIFVKTNKENIDLIKRVEQEKEEQNRSQEKLNHTLEELNKSKIEEEKRIWAAKGVADIVKIMQESDDLNAIADKALIYLVKTLKANQAGLFLIEGNEENQLLEMKACYAFQRKKYLKKQVAIGEGLLGQCYLEKEHIYLIDVPEDYILIGSGLGDSKPRCILLIPLLANDVVYGVMEIASFKEFKNHEVTFLLEVGENIAMTVRSIKTNEQTQTLLYETQAMAEQMKSQEEEMRQSMEEIAATQEELTRTEEELKEEIKVKNEQILFLEQKLKKLSPTTLEMAIH</sequence>
<feature type="domain" description="GAF" evidence="3">
    <location>
        <begin position="153"/>
        <end position="299"/>
    </location>
</feature>
<organism evidence="4 5">
    <name type="scientific">Chryseotalea sanaruensis</name>
    <dbReference type="NCBI Taxonomy" id="2482724"/>
    <lineage>
        <taxon>Bacteria</taxon>
        <taxon>Pseudomonadati</taxon>
        <taxon>Bacteroidota</taxon>
        <taxon>Cytophagia</taxon>
        <taxon>Cytophagales</taxon>
        <taxon>Chryseotaleaceae</taxon>
        <taxon>Chryseotalea</taxon>
    </lineage>
</organism>
<dbReference type="Pfam" id="PF13185">
    <property type="entry name" value="GAF_2"/>
    <property type="match status" value="1"/>
</dbReference>
<comment type="caution">
    <text evidence="4">The sequence shown here is derived from an EMBL/GenBank/DDBJ whole genome shotgun (WGS) entry which is preliminary data.</text>
</comment>